<reference evidence="2" key="1">
    <citation type="submission" date="2021-02" db="EMBL/GenBank/DDBJ databases">
        <title>Phycicoccus sp. MQZ13P-5T, whole genome shotgun sequence.</title>
        <authorList>
            <person name="Tuo L."/>
        </authorList>
    </citation>
    <scope>NUCLEOTIDE SEQUENCE</scope>
    <source>
        <strain evidence="2">MQZ13P-5</strain>
    </source>
</reference>
<dbReference type="InterPro" id="IPR051531">
    <property type="entry name" value="N-acetyltransferase"/>
</dbReference>
<feature type="domain" description="N-acetyltransferase" evidence="1">
    <location>
        <begin position="1"/>
        <end position="155"/>
    </location>
</feature>
<proteinExistence type="predicted"/>
<dbReference type="SUPFAM" id="SSF55729">
    <property type="entry name" value="Acyl-CoA N-acyltransferases (Nat)"/>
    <property type="match status" value="1"/>
</dbReference>
<dbReference type="PROSITE" id="PS51186">
    <property type="entry name" value="GNAT"/>
    <property type="match status" value="1"/>
</dbReference>
<protein>
    <submittedName>
        <fullName evidence="2">GNAT N-acetyltransferase</fullName>
    </submittedName>
</protein>
<dbReference type="EMBL" id="JAFDVD010000005">
    <property type="protein sequence ID" value="MBM6399657.1"/>
    <property type="molecule type" value="Genomic_DNA"/>
</dbReference>
<gene>
    <name evidence="2" type="ORF">JQN70_04580</name>
</gene>
<evidence type="ECO:0000313" key="2">
    <source>
        <dbReference type="EMBL" id="MBM6399657.1"/>
    </source>
</evidence>
<dbReference type="PANTHER" id="PTHR43792">
    <property type="entry name" value="GNAT FAMILY, PUTATIVE (AFU_ORTHOLOGUE AFUA_3G00765)-RELATED-RELATED"/>
    <property type="match status" value="1"/>
</dbReference>
<dbReference type="Proteomes" id="UP001430172">
    <property type="component" value="Unassembled WGS sequence"/>
</dbReference>
<dbReference type="Gene3D" id="3.40.630.30">
    <property type="match status" value="1"/>
</dbReference>
<organism evidence="2 3">
    <name type="scientific">Phycicoccus sonneratiae</name>
    <dbReference type="NCBI Taxonomy" id="2807628"/>
    <lineage>
        <taxon>Bacteria</taxon>
        <taxon>Bacillati</taxon>
        <taxon>Actinomycetota</taxon>
        <taxon>Actinomycetes</taxon>
        <taxon>Micrococcales</taxon>
        <taxon>Intrasporangiaceae</taxon>
        <taxon>Phycicoccus</taxon>
    </lineage>
</organism>
<dbReference type="Pfam" id="PF13302">
    <property type="entry name" value="Acetyltransf_3"/>
    <property type="match status" value="1"/>
</dbReference>
<evidence type="ECO:0000259" key="1">
    <source>
        <dbReference type="PROSITE" id="PS51186"/>
    </source>
</evidence>
<sequence>MQWRNRPDVTRWLLRTTVSADDLRERLMGEPDPRDHSFVVLLGEERVAMGYLEVRDGMGQDGGREPVGAEALLGWNISPGHWRRGIGTAICAELLAIAFGELRVRRVEAGCFADNVGSWKVMEKCGMRREQHGIEDSWHAELGWVDGFTYAMLRREWEDQRAR</sequence>
<dbReference type="InterPro" id="IPR016181">
    <property type="entry name" value="Acyl_CoA_acyltransferase"/>
</dbReference>
<dbReference type="InterPro" id="IPR000182">
    <property type="entry name" value="GNAT_dom"/>
</dbReference>
<comment type="caution">
    <text evidence="2">The sequence shown here is derived from an EMBL/GenBank/DDBJ whole genome shotgun (WGS) entry which is preliminary data.</text>
</comment>
<evidence type="ECO:0000313" key="3">
    <source>
        <dbReference type="Proteomes" id="UP001430172"/>
    </source>
</evidence>
<name>A0ABS2CIH0_9MICO</name>
<accession>A0ABS2CIH0</accession>
<keyword evidence="3" id="KW-1185">Reference proteome</keyword>